<dbReference type="Pfam" id="PF08863">
    <property type="entry name" value="YolD"/>
    <property type="match status" value="1"/>
</dbReference>
<reference evidence="1" key="2">
    <citation type="submission" date="2021-04" db="EMBL/GenBank/DDBJ databases">
        <authorList>
            <person name="Gilroy R."/>
        </authorList>
    </citation>
    <scope>NUCLEOTIDE SEQUENCE</scope>
    <source>
        <strain evidence="1">Gambia11-129</strain>
    </source>
</reference>
<gene>
    <name evidence="1" type="ORF">IAB12_07000</name>
</gene>
<dbReference type="EMBL" id="DXHU01000023">
    <property type="protein sequence ID" value="HIV99504.1"/>
    <property type="molecule type" value="Genomic_DNA"/>
</dbReference>
<proteinExistence type="predicted"/>
<reference evidence="1" key="1">
    <citation type="journal article" date="2021" name="PeerJ">
        <title>Extensive microbial diversity within the chicken gut microbiome revealed by metagenomics and culture.</title>
        <authorList>
            <person name="Gilroy R."/>
            <person name="Ravi A."/>
            <person name="Getino M."/>
            <person name="Pursley I."/>
            <person name="Horton D.L."/>
            <person name="Alikhan N.F."/>
            <person name="Baker D."/>
            <person name="Gharbi K."/>
            <person name="Hall N."/>
            <person name="Watson M."/>
            <person name="Adriaenssens E.M."/>
            <person name="Foster-Nyarko E."/>
            <person name="Jarju S."/>
            <person name="Secka A."/>
            <person name="Antonio M."/>
            <person name="Oren A."/>
            <person name="Chaudhuri R.R."/>
            <person name="La Ragione R."/>
            <person name="Hildebrand F."/>
            <person name="Pallen M.J."/>
        </authorList>
    </citation>
    <scope>NUCLEOTIDE SEQUENCE</scope>
    <source>
        <strain evidence="1">Gambia11-129</strain>
    </source>
</reference>
<evidence type="ECO:0000313" key="1">
    <source>
        <dbReference type="EMBL" id="HIV99504.1"/>
    </source>
</evidence>
<accession>A0A9D1PV83</accession>
<comment type="caution">
    <text evidence="1">The sequence shown here is derived from an EMBL/GenBank/DDBJ whole genome shotgun (WGS) entry which is preliminary data.</text>
</comment>
<dbReference type="InterPro" id="IPR014962">
    <property type="entry name" value="YolD"/>
</dbReference>
<dbReference type="Proteomes" id="UP000823936">
    <property type="component" value="Unassembled WGS sequence"/>
</dbReference>
<protein>
    <submittedName>
        <fullName evidence="1">YolD-like family protein</fullName>
    </submittedName>
</protein>
<sequence length="130" mass="14982">MKEDYSDIIQTPYPFALIRERMKREDRASQFSPFAALTGYEDAIKEEGRITCCKPELTDDEKQLIGKTITDSYEKKREIRITYFVPDEKKKGGSIISCFSVIKKIDRGNMMIFLSDGRAIKIENIVKAES</sequence>
<organism evidence="1 2">
    <name type="scientific">Candidatus Ornithospirochaeta avicola</name>
    <dbReference type="NCBI Taxonomy" id="2840896"/>
    <lineage>
        <taxon>Bacteria</taxon>
        <taxon>Pseudomonadati</taxon>
        <taxon>Spirochaetota</taxon>
        <taxon>Spirochaetia</taxon>
        <taxon>Spirochaetales</taxon>
        <taxon>Spirochaetaceae</taxon>
        <taxon>Spirochaetaceae incertae sedis</taxon>
        <taxon>Candidatus Ornithospirochaeta</taxon>
    </lineage>
</organism>
<name>A0A9D1PV83_9SPIO</name>
<evidence type="ECO:0000313" key="2">
    <source>
        <dbReference type="Proteomes" id="UP000823936"/>
    </source>
</evidence>
<dbReference type="AlphaFoldDB" id="A0A9D1PV83"/>